<evidence type="ECO:0000313" key="2">
    <source>
        <dbReference type="WBParaSite" id="ES5_v2.g22843.t1"/>
    </source>
</evidence>
<name>A0AC34FZQ3_9BILA</name>
<accession>A0AC34FZQ3</accession>
<reference evidence="2" key="1">
    <citation type="submission" date="2022-11" db="UniProtKB">
        <authorList>
            <consortium name="WormBaseParasite"/>
        </authorList>
    </citation>
    <scope>IDENTIFICATION</scope>
</reference>
<sequence length="412" mass="47432">MYPDLDQSEVVFVHKLASGEPTARSRALKKLHAFLKQRSEDKSLNEETFKRLSKGLHYAMWMQDKPILQQELAENIASLIDDFVSHDEGAVFVKIFFQALSTEWHLVDRWRMDKFLMMARVMIRKTFAVMSENKWSKEICSTYLSVFKETMINSESNIVQSLKTHFASVYLDEFSKAGTITKAVAQQFIEPYLDILQENRATDFFFKSICDEIFQTLIYTASEEIRRGDLGDVDSDEEDADDIVQLLRIDNPIPCDFDKLGDRLFDIGAQPTVNSKRRQRLYALSKKFKAIVKGKNPQPEPMEVSNQPAISKSKMHKAAERLLKMHEKVHMDREKFKKEMKEMKKKQNDQRIADLLTSIITTKATKKIKSSNKFKPNAIKKKGHIKTSSTASRRHASTSSKGKAAKSSSKKR</sequence>
<organism evidence="1 2">
    <name type="scientific">Panagrolaimus sp. ES5</name>
    <dbReference type="NCBI Taxonomy" id="591445"/>
    <lineage>
        <taxon>Eukaryota</taxon>
        <taxon>Metazoa</taxon>
        <taxon>Ecdysozoa</taxon>
        <taxon>Nematoda</taxon>
        <taxon>Chromadorea</taxon>
        <taxon>Rhabditida</taxon>
        <taxon>Tylenchina</taxon>
        <taxon>Panagrolaimomorpha</taxon>
        <taxon>Panagrolaimoidea</taxon>
        <taxon>Panagrolaimidae</taxon>
        <taxon>Panagrolaimus</taxon>
    </lineage>
</organism>
<dbReference type="WBParaSite" id="ES5_v2.g22843.t1">
    <property type="protein sequence ID" value="ES5_v2.g22843.t1"/>
    <property type="gene ID" value="ES5_v2.g22843"/>
</dbReference>
<dbReference type="Proteomes" id="UP000887579">
    <property type="component" value="Unplaced"/>
</dbReference>
<evidence type="ECO:0000313" key="1">
    <source>
        <dbReference type="Proteomes" id="UP000887579"/>
    </source>
</evidence>
<protein>
    <submittedName>
        <fullName evidence="2">Uncharacterized protein</fullName>
    </submittedName>
</protein>
<proteinExistence type="predicted"/>